<dbReference type="GeneID" id="93062972"/>
<dbReference type="InterPro" id="IPR009078">
    <property type="entry name" value="Ferritin-like_SF"/>
</dbReference>
<reference evidence="1" key="1">
    <citation type="submission" date="2009-05" db="EMBL/GenBank/DDBJ databases">
        <authorList>
            <person name="Harkins D.M."/>
            <person name="DeShazer D."/>
            <person name="Woods D.E."/>
            <person name="Brinkac L.M."/>
            <person name="Brown K.A."/>
            <person name="Hung G.C."/>
            <person name="Tuanyok A."/>
            <person name="Zhang B."/>
            <person name="Nierman W.C."/>
        </authorList>
    </citation>
    <scope>NUCLEOTIDE SEQUENCE [LARGE SCALE GENOMIC DNA]</scope>
    <source>
        <strain evidence="1">1710a</strain>
    </source>
</reference>
<name>A0A0E1VY34_BURPE</name>
<dbReference type="GO" id="GO:0016491">
    <property type="term" value="F:oxidoreductase activity"/>
    <property type="evidence" value="ECO:0007669"/>
    <property type="project" value="InterPro"/>
</dbReference>
<protein>
    <recommendedName>
        <fullName evidence="2">p-aminobenzoate N-oxygenase AurF family protein</fullName>
    </recommendedName>
</protein>
<proteinExistence type="predicted"/>
<evidence type="ECO:0000313" key="1">
    <source>
        <dbReference type="EMBL" id="EET05079.1"/>
    </source>
</evidence>
<dbReference type="Gene3D" id="1.10.620.20">
    <property type="entry name" value="Ribonucleotide Reductase, subunit A"/>
    <property type="match status" value="1"/>
</dbReference>
<dbReference type="HOGENOM" id="CLU_070509_0_0_4"/>
<dbReference type="RefSeq" id="WP_004200917.1">
    <property type="nucleotide sequence ID" value="NZ_CM000833.1"/>
</dbReference>
<evidence type="ECO:0008006" key="2">
    <source>
        <dbReference type="Google" id="ProtNLM"/>
    </source>
</evidence>
<dbReference type="InterPro" id="IPR025859">
    <property type="entry name" value="AurF/CmlI"/>
</dbReference>
<sequence>MIMDAYRSPFDDWHQAASVRSMPADAWLAGGAGAWIAPQAGGVLAGLPARDARRERAAGGLLIAHLSFTVALENTLISPVARDIAARALHADYDDGVVADALRVQCDEAYHALLAQELMTRVRAATGADKPRRTPGFLRHVERLAATLPGVDAPLLRFCAAVVAETLITHTLRDDWRDEGLQPDVRTFLRRHYLDEARHSAYFSRLLTLLWPQWPAGVRDALRPLWSGLIDAFLFADARIAAEALAAAGLTACEIDRAMSACGAPDAMQRRRAQSARQTLHALRAAGALEAGESAAIALGNA</sequence>
<dbReference type="EMBL" id="CM000833">
    <property type="protein sequence ID" value="EET05079.1"/>
    <property type="molecule type" value="Genomic_DNA"/>
</dbReference>
<dbReference type="AlphaFoldDB" id="A0A0E1VY34"/>
<gene>
    <name evidence="1" type="ORF">BURPS1710A_A0279</name>
</gene>
<dbReference type="InterPro" id="IPR012348">
    <property type="entry name" value="RNR-like"/>
</dbReference>
<dbReference type="Pfam" id="PF11583">
    <property type="entry name" value="AurF"/>
    <property type="match status" value="1"/>
</dbReference>
<organism evidence="1">
    <name type="scientific">Burkholderia pseudomallei 1710a</name>
    <dbReference type="NCBI Taxonomy" id="320371"/>
    <lineage>
        <taxon>Bacteria</taxon>
        <taxon>Pseudomonadati</taxon>
        <taxon>Pseudomonadota</taxon>
        <taxon>Betaproteobacteria</taxon>
        <taxon>Burkholderiales</taxon>
        <taxon>Burkholderiaceae</taxon>
        <taxon>Burkholderia</taxon>
        <taxon>pseudomallei group</taxon>
    </lineage>
</organism>
<dbReference type="SUPFAM" id="SSF47240">
    <property type="entry name" value="Ferritin-like"/>
    <property type="match status" value="1"/>
</dbReference>
<dbReference type="Proteomes" id="UP000001812">
    <property type="component" value="Chromosome II"/>
</dbReference>
<accession>A0A0E1VY34</accession>